<reference evidence="2 3" key="1">
    <citation type="submission" date="2024-03" db="EMBL/GenBank/DDBJ databases">
        <title>Complete genome sequence of the green alga Chloropicon roscoffensis RCC1871.</title>
        <authorList>
            <person name="Lemieux C."/>
            <person name="Pombert J.-F."/>
            <person name="Otis C."/>
            <person name="Turmel M."/>
        </authorList>
    </citation>
    <scope>NUCLEOTIDE SEQUENCE [LARGE SCALE GENOMIC DNA]</scope>
    <source>
        <strain evidence="2 3">RCC1871</strain>
    </source>
</reference>
<evidence type="ECO:0000313" key="2">
    <source>
        <dbReference type="EMBL" id="WZN61353.1"/>
    </source>
</evidence>
<gene>
    <name evidence="2" type="ORF">HKI87_04g28880</name>
</gene>
<sequence length="267" mass="28338">MMATVLSSALPARARGAPASTSGTTPRRRLRAALARRGGSTSPPKEVFQGQFGAWTVDAEDEREVFLYRLGLSVAAVSWAATGLSLLSPAAPAWFSGAGYAVGSFAFGGSLALIHIYVTPAKRFLQGLFLVGLLGSVFIFTREDCASVPAYVASHPSGVWFVGPLFASVTGVGFKEGVCYNKSEAFALAALTPTLLLAHLTGLFGEASGPVETSLLALWSAAFLSFAASKWGQPVHEDIGDKSVFEFMKLSEEEQQIQLRRLRDLGE</sequence>
<dbReference type="PANTHER" id="PTHR36716:SF2">
    <property type="entry name" value="F3H9.20 PROTEIN"/>
    <property type="match status" value="1"/>
</dbReference>
<keyword evidence="1" id="KW-0812">Transmembrane</keyword>
<feature type="transmembrane region" description="Helical" evidence="1">
    <location>
        <begin position="124"/>
        <end position="141"/>
    </location>
</feature>
<dbReference type="GO" id="GO:0009507">
    <property type="term" value="C:chloroplast"/>
    <property type="evidence" value="ECO:0007669"/>
    <property type="project" value="TreeGrafter"/>
</dbReference>
<proteinExistence type="predicted"/>
<dbReference type="EMBL" id="CP151504">
    <property type="protein sequence ID" value="WZN61353.1"/>
    <property type="molecule type" value="Genomic_DNA"/>
</dbReference>
<accession>A0AAX4P5M7</accession>
<feature type="transmembrane region" description="Helical" evidence="1">
    <location>
        <begin position="66"/>
        <end position="87"/>
    </location>
</feature>
<evidence type="ECO:0000313" key="3">
    <source>
        <dbReference type="Proteomes" id="UP001472866"/>
    </source>
</evidence>
<dbReference type="AlphaFoldDB" id="A0AAX4P5M7"/>
<keyword evidence="3" id="KW-1185">Reference proteome</keyword>
<dbReference type="InterPro" id="IPR019275">
    <property type="entry name" value="DUF2301"/>
</dbReference>
<dbReference type="Proteomes" id="UP001472866">
    <property type="component" value="Chromosome 04"/>
</dbReference>
<name>A0AAX4P5M7_9CHLO</name>
<evidence type="ECO:0000256" key="1">
    <source>
        <dbReference type="SAM" id="Phobius"/>
    </source>
</evidence>
<feature type="transmembrane region" description="Helical" evidence="1">
    <location>
        <begin position="99"/>
        <end position="118"/>
    </location>
</feature>
<protein>
    <submittedName>
        <fullName evidence="2">DUF2301 integral membrane protein</fullName>
    </submittedName>
</protein>
<dbReference type="PANTHER" id="PTHR36716">
    <property type="entry name" value="F3H9.20 PROTEIN"/>
    <property type="match status" value="1"/>
</dbReference>
<keyword evidence="1" id="KW-1133">Transmembrane helix</keyword>
<organism evidence="2 3">
    <name type="scientific">Chloropicon roscoffensis</name>
    <dbReference type="NCBI Taxonomy" id="1461544"/>
    <lineage>
        <taxon>Eukaryota</taxon>
        <taxon>Viridiplantae</taxon>
        <taxon>Chlorophyta</taxon>
        <taxon>Chloropicophyceae</taxon>
        <taxon>Chloropicales</taxon>
        <taxon>Chloropicaceae</taxon>
        <taxon>Chloropicon</taxon>
    </lineage>
</organism>
<keyword evidence="1" id="KW-0472">Membrane</keyword>
<dbReference type="Pfam" id="PF10063">
    <property type="entry name" value="DUF2301"/>
    <property type="match status" value="1"/>
</dbReference>